<dbReference type="Pfam" id="PF13671">
    <property type="entry name" value="AAA_33"/>
    <property type="match status" value="1"/>
</dbReference>
<keyword evidence="2" id="KW-1185">Reference proteome</keyword>
<protein>
    <recommendedName>
        <fullName evidence="3">AAA domain-containing protein</fullName>
    </recommendedName>
</protein>
<organism evidence="1 2">
    <name type="scientific">Micromonospora siamensis</name>
    <dbReference type="NCBI Taxonomy" id="299152"/>
    <lineage>
        <taxon>Bacteria</taxon>
        <taxon>Bacillati</taxon>
        <taxon>Actinomycetota</taxon>
        <taxon>Actinomycetes</taxon>
        <taxon>Micromonosporales</taxon>
        <taxon>Micromonosporaceae</taxon>
        <taxon>Micromonospora</taxon>
    </lineage>
</organism>
<accession>A0A1C5JRI2</accession>
<dbReference type="SUPFAM" id="SSF52540">
    <property type="entry name" value="P-loop containing nucleoside triphosphate hydrolases"/>
    <property type="match status" value="1"/>
</dbReference>
<evidence type="ECO:0000313" key="2">
    <source>
        <dbReference type="Proteomes" id="UP000198210"/>
    </source>
</evidence>
<dbReference type="Proteomes" id="UP000198210">
    <property type="component" value="Chromosome I"/>
</dbReference>
<sequence length="160" mass="18428">MPATLFLTCGLQGSGKTTLARRLAEEHAALRLTADEWLHDLHPGMPEAELDTHRDRVEAIQWATALRVLTLGCNVALDWGLWAREERDRYRSEARAVGARVVLCLLEPTQQELRDRLRVRNADPGTGVFRITDEQFDRAWDLFQRERPTPEELRLFDPMP</sequence>
<reference evidence="1 2" key="1">
    <citation type="submission" date="2016-06" db="EMBL/GenBank/DDBJ databases">
        <authorList>
            <person name="Kjaerup R.B."/>
            <person name="Dalgaard T.S."/>
            <person name="Juul-Madsen H.R."/>
        </authorList>
    </citation>
    <scope>NUCLEOTIDE SEQUENCE [LARGE SCALE GENOMIC DNA]</scope>
    <source>
        <strain evidence="1 2">DSM 45097</strain>
    </source>
</reference>
<dbReference type="AlphaFoldDB" id="A0A1C5JRI2"/>
<gene>
    <name evidence="1" type="ORF">GA0074704_4858</name>
</gene>
<dbReference type="Gene3D" id="3.40.50.300">
    <property type="entry name" value="P-loop containing nucleotide triphosphate hydrolases"/>
    <property type="match status" value="1"/>
</dbReference>
<dbReference type="InterPro" id="IPR027417">
    <property type="entry name" value="P-loop_NTPase"/>
</dbReference>
<evidence type="ECO:0008006" key="3">
    <source>
        <dbReference type="Google" id="ProtNLM"/>
    </source>
</evidence>
<evidence type="ECO:0000313" key="1">
    <source>
        <dbReference type="EMBL" id="SCG73093.1"/>
    </source>
</evidence>
<dbReference type="EMBL" id="LT607751">
    <property type="protein sequence ID" value="SCG73093.1"/>
    <property type="molecule type" value="Genomic_DNA"/>
</dbReference>
<proteinExistence type="predicted"/>
<dbReference type="RefSeq" id="WP_088972612.1">
    <property type="nucleotide sequence ID" value="NZ_JBHLYF010000002.1"/>
</dbReference>
<name>A0A1C5JRI2_9ACTN</name>